<name>A0ACA9P999_9GLOM</name>
<evidence type="ECO:0000313" key="2">
    <source>
        <dbReference type="Proteomes" id="UP000789525"/>
    </source>
</evidence>
<protein>
    <submittedName>
        <fullName evidence="1">4211_t:CDS:1</fullName>
    </submittedName>
</protein>
<gene>
    <name evidence="1" type="ORF">ACOLOM_LOCUS10127</name>
</gene>
<feature type="non-terminal residue" evidence="1">
    <location>
        <position position="1"/>
    </location>
</feature>
<dbReference type="Proteomes" id="UP000789525">
    <property type="component" value="Unassembled WGS sequence"/>
</dbReference>
<keyword evidence="2" id="KW-1185">Reference proteome</keyword>
<evidence type="ECO:0000313" key="1">
    <source>
        <dbReference type="EMBL" id="CAG8698398.1"/>
    </source>
</evidence>
<reference evidence="1" key="1">
    <citation type="submission" date="2021-06" db="EMBL/GenBank/DDBJ databases">
        <authorList>
            <person name="Kallberg Y."/>
            <person name="Tangrot J."/>
            <person name="Rosling A."/>
        </authorList>
    </citation>
    <scope>NUCLEOTIDE SEQUENCE</scope>
    <source>
        <strain evidence="1">CL356</strain>
    </source>
</reference>
<proteinExistence type="predicted"/>
<dbReference type="EMBL" id="CAJVPT010031604">
    <property type="protein sequence ID" value="CAG8698398.1"/>
    <property type="molecule type" value="Genomic_DNA"/>
</dbReference>
<comment type="caution">
    <text evidence="1">The sequence shown here is derived from an EMBL/GenBank/DDBJ whole genome shotgun (WGS) entry which is preliminary data.</text>
</comment>
<sequence>RREPENLNEGDSFRLDPTILNDQIREVIERREVENQEIIEIMNKEKLELVMEIVERKEFEKQLMHDLEKS</sequence>
<accession>A0ACA9P999</accession>
<organism evidence="1 2">
    <name type="scientific">Acaulospora colombiana</name>
    <dbReference type="NCBI Taxonomy" id="27376"/>
    <lineage>
        <taxon>Eukaryota</taxon>
        <taxon>Fungi</taxon>
        <taxon>Fungi incertae sedis</taxon>
        <taxon>Mucoromycota</taxon>
        <taxon>Glomeromycotina</taxon>
        <taxon>Glomeromycetes</taxon>
        <taxon>Diversisporales</taxon>
        <taxon>Acaulosporaceae</taxon>
        <taxon>Acaulospora</taxon>
    </lineage>
</organism>